<dbReference type="GO" id="GO:0005739">
    <property type="term" value="C:mitochondrion"/>
    <property type="evidence" value="ECO:0000318"/>
    <property type="project" value="GO_Central"/>
</dbReference>
<keyword evidence="2" id="KW-0489">Methyltransferase</keyword>
<dbReference type="GO" id="GO:0005634">
    <property type="term" value="C:nucleus"/>
    <property type="evidence" value="ECO:0000318"/>
    <property type="project" value="GO_Central"/>
</dbReference>
<dbReference type="GO" id="GO:0070131">
    <property type="term" value="P:positive regulation of mitochondrial translation"/>
    <property type="evidence" value="ECO:0000318"/>
    <property type="project" value="GO_Central"/>
</dbReference>
<accession>A8XKY0</accession>
<organism evidence="11 12">
    <name type="scientific">Caenorhabditis briggsae</name>
    <dbReference type="NCBI Taxonomy" id="6238"/>
    <lineage>
        <taxon>Eukaryota</taxon>
        <taxon>Metazoa</taxon>
        <taxon>Ecdysozoa</taxon>
        <taxon>Nematoda</taxon>
        <taxon>Chromadorea</taxon>
        <taxon>Rhabditida</taxon>
        <taxon>Rhabditina</taxon>
        <taxon>Rhabditomorpha</taxon>
        <taxon>Rhabditoidea</taxon>
        <taxon>Rhabditidae</taxon>
        <taxon>Peloderinae</taxon>
        <taxon>Caenorhabditis</taxon>
    </lineage>
</organism>
<proteinExistence type="predicted"/>
<evidence type="ECO:0000313" key="13">
    <source>
        <dbReference type="WormBase" id="CBG14899"/>
    </source>
</evidence>
<keyword evidence="7" id="KW-0175">Coiled coil</keyword>
<dbReference type="HOGENOM" id="CLU_685568_0_0_1"/>
<evidence type="ECO:0000256" key="7">
    <source>
        <dbReference type="ARBA" id="ARBA00023054"/>
    </source>
</evidence>
<dbReference type="RefSeq" id="XP_045095552.1">
    <property type="nucleotide sequence ID" value="XM_045242734.1"/>
</dbReference>
<dbReference type="FunCoup" id="A8XKY0">
    <property type="interactions" value="708"/>
</dbReference>
<evidence type="ECO:0000313" key="12">
    <source>
        <dbReference type="Proteomes" id="UP000008549"/>
    </source>
</evidence>
<dbReference type="GO" id="GO:0008168">
    <property type="term" value="F:methyltransferase activity"/>
    <property type="evidence" value="ECO:0007669"/>
    <property type="project" value="UniProtKB-KW"/>
</dbReference>
<dbReference type="AlphaFoldDB" id="A8XKY0"/>
<dbReference type="GO" id="GO:0097745">
    <property type="term" value="P:mitochondrial tRNA 5'-end processing"/>
    <property type="evidence" value="ECO:0000318"/>
    <property type="project" value="GO_Central"/>
</dbReference>
<name>A8XKY0_CAEBR</name>
<dbReference type="InterPro" id="IPR025812">
    <property type="entry name" value="Trm10_C_MTase_dom"/>
</dbReference>
<evidence type="ECO:0000256" key="3">
    <source>
        <dbReference type="ARBA" id="ARBA00022679"/>
    </source>
</evidence>
<keyword evidence="12" id="KW-1185">Reference proteome</keyword>
<evidence type="ECO:0000256" key="1">
    <source>
        <dbReference type="ARBA" id="ARBA00004173"/>
    </source>
</evidence>
<dbReference type="InterPro" id="IPR038459">
    <property type="entry name" value="MT_TRM10-typ_sf"/>
</dbReference>
<reference evidence="11 12" key="1">
    <citation type="journal article" date="2003" name="PLoS Biol.">
        <title>The genome sequence of Caenorhabditis briggsae: a platform for comparative genomics.</title>
        <authorList>
            <person name="Stein L.D."/>
            <person name="Bao Z."/>
            <person name="Blasiar D."/>
            <person name="Blumenthal T."/>
            <person name="Brent M.R."/>
            <person name="Chen N."/>
            <person name="Chinwalla A."/>
            <person name="Clarke L."/>
            <person name="Clee C."/>
            <person name="Coghlan A."/>
            <person name="Coulson A."/>
            <person name="D'Eustachio P."/>
            <person name="Fitch D.H."/>
            <person name="Fulton L.A."/>
            <person name="Fulton R.E."/>
            <person name="Griffiths-Jones S."/>
            <person name="Harris T.W."/>
            <person name="Hillier L.W."/>
            <person name="Kamath R."/>
            <person name="Kuwabara P.E."/>
            <person name="Mardis E.R."/>
            <person name="Marra M.A."/>
            <person name="Miner T.L."/>
            <person name="Minx P."/>
            <person name="Mullikin J.C."/>
            <person name="Plumb R.W."/>
            <person name="Rogers J."/>
            <person name="Schein J.E."/>
            <person name="Sohrmann M."/>
            <person name="Spieth J."/>
            <person name="Stajich J.E."/>
            <person name="Wei C."/>
            <person name="Willey D."/>
            <person name="Wilson R.K."/>
            <person name="Durbin R."/>
            <person name="Waterston R.H."/>
        </authorList>
    </citation>
    <scope>NUCLEOTIDE SEQUENCE [LARGE SCALE GENOMIC DNA]</scope>
    <source>
        <strain evidence="11 12">AF16</strain>
    </source>
</reference>
<keyword evidence="4" id="KW-0949">S-adenosyl-L-methionine</keyword>
<dbReference type="STRING" id="6238.A8XKY0"/>
<keyword evidence="6" id="KW-0809">Transit peptide</keyword>
<keyword evidence="3" id="KW-0808">Transferase</keyword>
<dbReference type="PANTHER" id="PTHR13563">
    <property type="entry name" value="TRNA (GUANINE-9-) METHYLTRANSFERASE"/>
    <property type="match status" value="1"/>
</dbReference>
<evidence type="ECO:0000256" key="8">
    <source>
        <dbReference type="ARBA" id="ARBA00023128"/>
    </source>
</evidence>
<sequence length="402" mass="46759">MEKLSNALQVLEFKARHLLNIPQKFVAPVIWRPSLLTSSHKPSHDFREKLSDEQNCKVDRITEELSLFSRLSSRFPTKLKDSDWKTLIEVKTRKARFEQMMFIYRKEKLEAADLQKKKKIREIKRAEAIEISRNPSFILPKINSISENWIRLRKVIEGFRLQNRPTLAVDCQFLSRLSPRGRGLTALQLQYLISENRSYPDPFRLYFVNYDKDDKKVQELEGNKIQVLKNENTFCPMVSKDGLEIFKEVQFAKTIQKTLQKFQRVIIYLSPDASEELESVDDDKIYVIGGIVDRVPEHGIPKHASLEAAQSAGVLVRKLPIDRYVDFKSGSKFLTLLAVSEILRQVNLHGDWKRALEVAIPKRNTRGVEEKNPNGRAALKRIHEFNAEILKRVERKLGKDCY</sequence>
<keyword evidence="8" id="KW-0496">Mitochondrion</keyword>
<dbReference type="PANTHER" id="PTHR13563:SF5">
    <property type="entry name" value="TRNA METHYLTRANSFERASE 10 HOMOLOG C"/>
    <property type="match status" value="1"/>
</dbReference>
<evidence type="ECO:0000259" key="10">
    <source>
        <dbReference type="PROSITE" id="PS51675"/>
    </source>
</evidence>
<dbReference type="eggNOG" id="KOG2967">
    <property type="taxonomic scope" value="Eukaryota"/>
</dbReference>
<dbReference type="PROSITE" id="PS51675">
    <property type="entry name" value="SAM_MT_TRM10"/>
    <property type="match status" value="1"/>
</dbReference>
<dbReference type="GO" id="GO:0000049">
    <property type="term" value="F:tRNA binding"/>
    <property type="evidence" value="ECO:0000318"/>
    <property type="project" value="GO_Central"/>
</dbReference>
<evidence type="ECO:0000256" key="4">
    <source>
        <dbReference type="ARBA" id="ARBA00022691"/>
    </source>
</evidence>
<dbReference type="Proteomes" id="UP000008549">
    <property type="component" value="Unassembled WGS sequence"/>
</dbReference>
<dbReference type="KEGG" id="cbr:CBG_14899"/>
<evidence type="ECO:0000256" key="9">
    <source>
        <dbReference type="ARBA" id="ARBA00029803"/>
    </source>
</evidence>
<feature type="domain" description="SAM-dependent MTase TRM10-type" evidence="10">
    <location>
        <begin position="151"/>
        <end position="367"/>
    </location>
</feature>
<protein>
    <recommendedName>
        <fullName evidence="9">RNA (guanine-9-)-methyltransferase domain-containing protein 1</fullName>
    </recommendedName>
</protein>
<keyword evidence="5" id="KW-0819">tRNA processing</keyword>
<evidence type="ECO:0000313" key="11">
    <source>
        <dbReference type="EMBL" id="CAP33304.2"/>
    </source>
</evidence>
<dbReference type="CTD" id="8581075"/>
<dbReference type="GO" id="GO:0005654">
    <property type="term" value="C:nucleoplasm"/>
    <property type="evidence" value="ECO:0000318"/>
    <property type="project" value="GO_Central"/>
</dbReference>
<dbReference type="Gene3D" id="3.40.1280.30">
    <property type="match status" value="1"/>
</dbReference>
<dbReference type="OMA" id="HHWEHVL"/>
<dbReference type="EMBL" id="HE600904">
    <property type="protein sequence ID" value="CAP33304.2"/>
    <property type="molecule type" value="Genomic_DNA"/>
</dbReference>
<dbReference type="CDD" id="cd18102">
    <property type="entry name" value="Trm10_MRRP1"/>
    <property type="match status" value="1"/>
</dbReference>
<dbReference type="FunFam" id="3.40.1280.30:FF:000010">
    <property type="entry name" value="Protein CBG14899"/>
    <property type="match status" value="1"/>
</dbReference>
<dbReference type="GeneID" id="8581075"/>
<evidence type="ECO:0000256" key="2">
    <source>
        <dbReference type="ARBA" id="ARBA00022603"/>
    </source>
</evidence>
<reference evidence="11 12" key="2">
    <citation type="journal article" date="2011" name="PLoS Genet.">
        <title>Caenorhabditis briggsae recombinant inbred line genotypes reveal inter-strain incompatibility and the evolution of recombination.</title>
        <authorList>
            <person name="Ross J.A."/>
            <person name="Koboldt D.C."/>
            <person name="Staisch J.E."/>
            <person name="Chamberlin H.M."/>
            <person name="Gupta B.P."/>
            <person name="Miller R.D."/>
            <person name="Baird S.E."/>
            <person name="Haag E.S."/>
        </authorList>
    </citation>
    <scope>NUCLEOTIDE SEQUENCE [LARGE SCALE GENOMIC DNA]</scope>
    <source>
        <strain evidence="11 12">AF16</strain>
    </source>
</reference>
<dbReference type="InterPro" id="IPR028564">
    <property type="entry name" value="MT_TRM10-typ"/>
</dbReference>
<dbReference type="WormBase" id="CBG14899">
    <property type="protein sequence ID" value="CBP18125"/>
    <property type="gene ID" value="WBGene00035274"/>
</dbReference>
<evidence type="ECO:0000256" key="6">
    <source>
        <dbReference type="ARBA" id="ARBA00022946"/>
    </source>
</evidence>
<dbReference type="GO" id="GO:0032259">
    <property type="term" value="P:methylation"/>
    <property type="evidence" value="ECO:0007669"/>
    <property type="project" value="UniProtKB-KW"/>
</dbReference>
<evidence type="ECO:0000256" key="5">
    <source>
        <dbReference type="ARBA" id="ARBA00022694"/>
    </source>
</evidence>
<dbReference type="InParanoid" id="A8XKY0"/>
<gene>
    <name evidence="11 13" type="ORF">CBG14899</name>
    <name evidence="11" type="ORF">CBG_14899</name>
</gene>
<dbReference type="InterPro" id="IPR007356">
    <property type="entry name" value="tRNA_m1G_MeTrfase_euk"/>
</dbReference>
<comment type="subcellular location">
    <subcellularLocation>
        <location evidence="1">Mitochondrion</location>
    </subcellularLocation>
</comment>